<dbReference type="RefSeq" id="XP_024666498.1">
    <property type="nucleotide sequence ID" value="XM_024810730.1"/>
</dbReference>
<dbReference type="HAMAP" id="MF_00376">
    <property type="entry name" value="Dephospho_CoA_kinase"/>
    <property type="match status" value="1"/>
</dbReference>
<gene>
    <name evidence="4" type="ORF">B9G98_04173</name>
</gene>
<dbReference type="AlphaFoldDB" id="A0A2T0FNI8"/>
<comment type="similarity">
    <text evidence="1">Belongs to the CoaE family.</text>
</comment>
<proteinExistence type="inferred from homology"/>
<evidence type="ECO:0000313" key="4">
    <source>
        <dbReference type="EMBL" id="PRT56553.1"/>
    </source>
</evidence>
<evidence type="ECO:0000256" key="2">
    <source>
        <dbReference type="ARBA" id="ARBA00022741"/>
    </source>
</evidence>
<protein>
    <submittedName>
        <fullName evidence="4">Dephospho-CoA kinase CAB5</fullName>
    </submittedName>
</protein>
<dbReference type="OrthoDB" id="247245at2759"/>
<dbReference type="GO" id="GO:0015937">
    <property type="term" value="P:coenzyme A biosynthetic process"/>
    <property type="evidence" value="ECO:0007669"/>
    <property type="project" value="InterPro"/>
</dbReference>
<dbReference type="NCBIfam" id="TIGR00152">
    <property type="entry name" value="dephospho-CoA kinase"/>
    <property type="match status" value="1"/>
</dbReference>
<keyword evidence="3" id="KW-0067">ATP-binding</keyword>
<dbReference type="CDD" id="cd02022">
    <property type="entry name" value="DPCK"/>
    <property type="match status" value="1"/>
</dbReference>
<dbReference type="GO" id="GO:0005524">
    <property type="term" value="F:ATP binding"/>
    <property type="evidence" value="ECO:0007669"/>
    <property type="project" value="UniProtKB-KW"/>
</dbReference>
<dbReference type="Gene3D" id="3.40.50.300">
    <property type="entry name" value="P-loop containing nucleotide triphosphate hydrolases"/>
    <property type="match status" value="1"/>
</dbReference>
<keyword evidence="5" id="KW-1185">Reference proteome</keyword>
<dbReference type="FunFam" id="3.40.50.300:FF:000485">
    <property type="entry name" value="Dephospho-CoA kinase CAB5"/>
    <property type="match status" value="1"/>
</dbReference>
<organism evidence="4 5">
    <name type="scientific">Wickerhamiella sorbophila</name>
    <dbReference type="NCBI Taxonomy" id="45607"/>
    <lineage>
        <taxon>Eukaryota</taxon>
        <taxon>Fungi</taxon>
        <taxon>Dikarya</taxon>
        <taxon>Ascomycota</taxon>
        <taxon>Saccharomycotina</taxon>
        <taxon>Dipodascomycetes</taxon>
        <taxon>Dipodascales</taxon>
        <taxon>Trichomonascaceae</taxon>
        <taxon>Wickerhamiella</taxon>
    </lineage>
</organism>
<sequence>MLILGLTGGIATGKSTVSKRLRDHYQIPVIDADVVAREVVEPGTPAYRGIVDYFESITPHLLNEDKTLNRGALGRTVFENEQHRKKLNSIVHPAVRKSMALQVLKAWLTGHSICVLDVPLLFESKLDRFCGTTIVVSCDDDKQLKRLLLRDKELTETDAKNRMASQMRVRDKAKLADIVIDNNGTIDELYLQVDEAINKVRPSKIKTLLTLLPPIGLLFAAISYFSR</sequence>
<dbReference type="Proteomes" id="UP000238350">
    <property type="component" value="Unassembled WGS sequence"/>
</dbReference>
<evidence type="ECO:0000256" key="3">
    <source>
        <dbReference type="ARBA" id="ARBA00022840"/>
    </source>
</evidence>
<keyword evidence="2" id="KW-0547">Nucleotide-binding</keyword>
<dbReference type="Pfam" id="PF01121">
    <property type="entry name" value="CoaE"/>
    <property type="match status" value="1"/>
</dbReference>
<evidence type="ECO:0000256" key="1">
    <source>
        <dbReference type="ARBA" id="ARBA00009018"/>
    </source>
</evidence>
<dbReference type="PANTHER" id="PTHR10695:SF46">
    <property type="entry name" value="BIFUNCTIONAL COENZYME A SYNTHASE-RELATED"/>
    <property type="match status" value="1"/>
</dbReference>
<keyword evidence="4" id="KW-0418">Kinase</keyword>
<dbReference type="GeneID" id="36517921"/>
<dbReference type="EMBL" id="NDIQ01000022">
    <property type="protein sequence ID" value="PRT56553.1"/>
    <property type="molecule type" value="Genomic_DNA"/>
</dbReference>
<dbReference type="STRING" id="45607.A0A2T0FNI8"/>
<accession>A0A2T0FNI8</accession>
<dbReference type="PROSITE" id="PS51219">
    <property type="entry name" value="DPCK"/>
    <property type="match status" value="1"/>
</dbReference>
<dbReference type="SUPFAM" id="SSF52540">
    <property type="entry name" value="P-loop containing nucleoside triphosphate hydrolases"/>
    <property type="match status" value="1"/>
</dbReference>
<keyword evidence="4" id="KW-0808">Transferase</keyword>
<dbReference type="GO" id="GO:0005737">
    <property type="term" value="C:cytoplasm"/>
    <property type="evidence" value="ECO:0007669"/>
    <property type="project" value="UniProtKB-ARBA"/>
</dbReference>
<evidence type="ECO:0000313" key="5">
    <source>
        <dbReference type="Proteomes" id="UP000238350"/>
    </source>
</evidence>
<dbReference type="GO" id="GO:0004140">
    <property type="term" value="F:dephospho-CoA kinase activity"/>
    <property type="evidence" value="ECO:0007669"/>
    <property type="project" value="InterPro"/>
</dbReference>
<name>A0A2T0FNI8_9ASCO</name>
<comment type="caution">
    <text evidence="4">The sequence shown here is derived from an EMBL/GenBank/DDBJ whole genome shotgun (WGS) entry which is preliminary data.</text>
</comment>
<dbReference type="InterPro" id="IPR001977">
    <property type="entry name" value="Depp_CoAkinase"/>
</dbReference>
<dbReference type="InterPro" id="IPR027417">
    <property type="entry name" value="P-loop_NTPase"/>
</dbReference>
<reference evidence="4 5" key="1">
    <citation type="submission" date="2017-04" db="EMBL/GenBank/DDBJ databases">
        <title>Genome sequencing of [Candida] sorbophila.</title>
        <authorList>
            <person name="Ahn J.O."/>
        </authorList>
    </citation>
    <scope>NUCLEOTIDE SEQUENCE [LARGE SCALE GENOMIC DNA]</scope>
    <source>
        <strain evidence="4 5">DS02</strain>
    </source>
</reference>
<dbReference type="PANTHER" id="PTHR10695">
    <property type="entry name" value="DEPHOSPHO-COA KINASE-RELATED"/>
    <property type="match status" value="1"/>
</dbReference>